<comment type="caution">
    <text evidence="1">The sequence shown here is derived from an EMBL/GenBank/DDBJ whole genome shotgun (WGS) entry which is preliminary data.</text>
</comment>
<dbReference type="EMBL" id="JARBJD010000175">
    <property type="protein sequence ID" value="KAK2948480.1"/>
    <property type="molecule type" value="Genomic_DNA"/>
</dbReference>
<dbReference type="SUPFAM" id="SSF51126">
    <property type="entry name" value="Pectin lyase-like"/>
    <property type="match status" value="1"/>
</dbReference>
<name>A0ABQ9XB75_9EUKA</name>
<reference evidence="1 2" key="1">
    <citation type="journal article" date="2022" name="bioRxiv">
        <title>Genomics of Preaxostyla Flagellates Illuminates Evolutionary Transitions and the Path Towards Mitochondrial Loss.</title>
        <authorList>
            <person name="Novak L.V.F."/>
            <person name="Treitli S.C."/>
            <person name="Pyrih J."/>
            <person name="Halakuc P."/>
            <person name="Pipaliya S.V."/>
            <person name="Vacek V."/>
            <person name="Brzon O."/>
            <person name="Soukal P."/>
            <person name="Eme L."/>
            <person name="Dacks J.B."/>
            <person name="Karnkowska A."/>
            <person name="Elias M."/>
            <person name="Hampl V."/>
        </authorList>
    </citation>
    <scope>NUCLEOTIDE SEQUENCE [LARGE SCALE GENOMIC DNA]</scope>
    <source>
        <strain evidence="1">NAU3</strain>
        <tissue evidence="1">Gut</tissue>
    </source>
</reference>
<accession>A0ABQ9XB75</accession>
<protein>
    <submittedName>
        <fullName evidence="1">Uncharacterized protein</fullName>
    </submittedName>
</protein>
<dbReference type="Proteomes" id="UP001281761">
    <property type="component" value="Unassembled WGS sequence"/>
</dbReference>
<evidence type="ECO:0000313" key="2">
    <source>
        <dbReference type="Proteomes" id="UP001281761"/>
    </source>
</evidence>
<gene>
    <name evidence="1" type="ORF">BLNAU_16549</name>
</gene>
<organism evidence="1 2">
    <name type="scientific">Blattamonas nauphoetae</name>
    <dbReference type="NCBI Taxonomy" id="2049346"/>
    <lineage>
        <taxon>Eukaryota</taxon>
        <taxon>Metamonada</taxon>
        <taxon>Preaxostyla</taxon>
        <taxon>Oxymonadida</taxon>
        <taxon>Blattamonas</taxon>
    </lineage>
</organism>
<sequence>MIGSCVSRSTNHLYGTGIRDLNLGGSVLCSNTSFTQCTTNYENKQNTTQTRITTANTLHLFSLCTFKGCASPPSYPKGGAIHNNYTVTDLEIASCSFDSCSAPNGNGGAVSFIQEVAEKSVVISSSSFVNCRAGSHTGGSLYLNRMKSLSISDCQFLHSAALHDGAAMCIYNWHAEPTNARMSNCLFRNCTSESMSSAHGGTIRFTNCTSIRLDSVSFRECVAGSGNGPDLRITQTSPAISLSTVSYCDSTSTPKEKRIHPTDLAEGVVLPNPTDTTTILSLVVQPTVSTTAEIVVTLDKTVTGSLLVLVSNSEGTGRTDTTKAPNIGRVLLFSIDSSNTGRCTVSIGETGLLQLPLEEYKIVDASLSSHIVSFSDVWIYVRHPTMTSAECVLDENSTHALLHLEGIDLEAETFELTLQNGKTLEATFSENKTTIDLGMIGESSGWMENEEFVITNGTWKDDSSIIVAIPSQHSFIIPEAARLTDIEVSDLNEEKTEVRWSFSSRLLKPEHNYTITLERKDGNERIVIDVRTLSSGLLADETVKLYPSNKNVEGWKNLIGYGKEYEVIDMSAKAVDGDYPILFSPITVTTPEAPALVKSAERSTDQPTTTIVQIEGSGLIQNETYTLTLSGKPASNPLSLDVHSTTISVVALSSTEAKSLSLALSTTSESSLLFGHKYTITAITNGSVTGIVEGTPSFTTRFAPTLKSVYTNQCSSTG</sequence>
<proteinExistence type="predicted"/>
<evidence type="ECO:0000313" key="1">
    <source>
        <dbReference type="EMBL" id="KAK2948480.1"/>
    </source>
</evidence>
<dbReference type="InterPro" id="IPR011050">
    <property type="entry name" value="Pectin_lyase_fold/virulence"/>
</dbReference>
<keyword evidence="2" id="KW-1185">Reference proteome</keyword>